<dbReference type="PANTHER" id="PTHR15020">
    <property type="entry name" value="FLAVIN REDUCTASE-RELATED"/>
    <property type="match status" value="1"/>
</dbReference>
<accession>A0A2R5HIR1</accession>
<dbReference type="InterPro" id="IPR016040">
    <property type="entry name" value="NAD(P)-bd_dom"/>
</dbReference>
<feature type="domain" description="NAD(P)-binding" evidence="1">
    <location>
        <begin position="7"/>
        <end position="199"/>
    </location>
</feature>
<gene>
    <name evidence="2" type="ORF">NtB2_00351</name>
</gene>
<dbReference type="Proteomes" id="UP000245021">
    <property type="component" value="Unassembled WGS sequence"/>
</dbReference>
<sequence>MKILLLGASGRTGQRIIRRAIAEGHEVVAYLRSPEKLAARPHLQLVAGELNDELKMLEAAEGCEAILVCLSASIHSLGQPLMTVAAQSVIKLARVHQIKRVIWLSALGVGETIKNASYPFKFAVESIFSSPFKDYELGEGQLRASGLDWTTLHPGVLKDDRDYGPARLIDASSGYKVPGLPQPVNREFIASEMLRMIDDETSFKKRFVFD</sequence>
<keyword evidence="3" id="KW-1185">Reference proteome</keyword>
<reference evidence="2 3" key="1">
    <citation type="journal article" date="2018" name="Genome Announc.">
        <title>Draft Genome Sequence of Lactococcus sp. Strain NtB2 (JCM 32569), Isolated from the Gut of the Higher Termite Nasutitermes takasagoensis.</title>
        <authorList>
            <person name="Noda S."/>
            <person name="Aihara C."/>
            <person name="Yuki M."/>
            <person name="Ohkuma M."/>
        </authorList>
    </citation>
    <scope>NUCLEOTIDE SEQUENCE [LARGE SCALE GENOMIC DNA]</scope>
    <source>
        <strain evidence="2 3">NtB2</strain>
    </source>
</reference>
<evidence type="ECO:0000313" key="3">
    <source>
        <dbReference type="Proteomes" id="UP000245021"/>
    </source>
</evidence>
<proteinExistence type="predicted"/>
<dbReference type="PANTHER" id="PTHR15020:SF11">
    <property type="entry name" value="OS06G0360300 PROTEIN"/>
    <property type="match status" value="1"/>
</dbReference>
<dbReference type="OrthoDB" id="9785372at2"/>
<dbReference type="SUPFAM" id="SSF51735">
    <property type="entry name" value="NAD(P)-binding Rossmann-fold domains"/>
    <property type="match status" value="1"/>
</dbReference>
<comment type="caution">
    <text evidence="2">The sequence shown here is derived from an EMBL/GenBank/DDBJ whole genome shotgun (WGS) entry which is preliminary data.</text>
</comment>
<organism evidence="2 3">
    <name type="scientific">Lactococcus termiticola</name>
    <dbReference type="NCBI Taxonomy" id="2169526"/>
    <lineage>
        <taxon>Bacteria</taxon>
        <taxon>Bacillati</taxon>
        <taxon>Bacillota</taxon>
        <taxon>Bacilli</taxon>
        <taxon>Lactobacillales</taxon>
        <taxon>Streptococcaceae</taxon>
        <taxon>Lactococcus</taxon>
    </lineage>
</organism>
<evidence type="ECO:0000313" key="2">
    <source>
        <dbReference type="EMBL" id="GBG96240.1"/>
    </source>
</evidence>
<dbReference type="EMBL" id="BFFO01000002">
    <property type="protein sequence ID" value="GBG96240.1"/>
    <property type="molecule type" value="Genomic_DNA"/>
</dbReference>
<dbReference type="InterPro" id="IPR036291">
    <property type="entry name" value="NAD(P)-bd_dom_sf"/>
</dbReference>
<dbReference type="Gene3D" id="3.40.50.720">
    <property type="entry name" value="NAD(P)-binding Rossmann-like Domain"/>
    <property type="match status" value="1"/>
</dbReference>
<name>A0A2R5HIR1_9LACT</name>
<protein>
    <submittedName>
        <fullName evidence="2">NADH-flavin reductase</fullName>
    </submittedName>
</protein>
<dbReference type="RefSeq" id="WP_109245232.1">
    <property type="nucleotide sequence ID" value="NZ_BFFO01000002.1"/>
</dbReference>
<dbReference type="Pfam" id="PF13460">
    <property type="entry name" value="NAD_binding_10"/>
    <property type="match status" value="1"/>
</dbReference>
<dbReference type="AlphaFoldDB" id="A0A2R5HIR1"/>
<evidence type="ECO:0000259" key="1">
    <source>
        <dbReference type="Pfam" id="PF13460"/>
    </source>
</evidence>